<comment type="subcellular location">
    <subcellularLocation>
        <location evidence="1">Cell membrane</location>
        <topology evidence="1">Multi-pass membrane protein</topology>
    </subcellularLocation>
</comment>
<keyword evidence="4 9" id="KW-1133">Transmembrane helix</keyword>
<dbReference type="GO" id="GO:0004930">
    <property type="term" value="F:G protein-coupled receptor activity"/>
    <property type="evidence" value="ECO:0007669"/>
    <property type="project" value="UniProtKB-KW"/>
</dbReference>
<evidence type="ECO:0000256" key="1">
    <source>
        <dbReference type="ARBA" id="ARBA00004651"/>
    </source>
</evidence>
<reference evidence="11" key="2">
    <citation type="submission" date="2020-11" db="EMBL/GenBank/DDBJ databases">
        <authorList>
            <person name="McCartney M.A."/>
            <person name="Auch B."/>
            <person name="Kono T."/>
            <person name="Mallez S."/>
            <person name="Becker A."/>
            <person name="Gohl D.M."/>
            <person name="Silverstein K.A.T."/>
            <person name="Koren S."/>
            <person name="Bechman K.B."/>
            <person name="Herman A."/>
            <person name="Abrahante J.E."/>
            <person name="Garbe J."/>
        </authorList>
    </citation>
    <scope>NUCLEOTIDE SEQUENCE</scope>
    <source>
        <strain evidence="11">Duluth1</strain>
        <tissue evidence="11">Whole animal</tissue>
    </source>
</reference>
<evidence type="ECO:0000313" key="12">
    <source>
        <dbReference type="Proteomes" id="UP000828390"/>
    </source>
</evidence>
<evidence type="ECO:0000256" key="4">
    <source>
        <dbReference type="ARBA" id="ARBA00022989"/>
    </source>
</evidence>
<evidence type="ECO:0000256" key="5">
    <source>
        <dbReference type="ARBA" id="ARBA00023040"/>
    </source>
</evidence>
<evidence type="ECO:0000256" key="9">
    <source>
        <dbReference type="SAM" id="Phobius"/>
    </source>
</evidence>
<keyword evidence="2" id="KW-1003">Cell membrane</keyword>
<gene>
    <name evidence="11" type="ORF">DPMN_042743</name>
</gene>
<dbReference type="SUPFAM" id="SSF81321">
    <property type="entry name" value="Family A G protein-coupled receptor-like"/>
    <property type="match status" value="1"/>
</dbReference>
<evidence type="ECO:0000313" key="11">
    <source>
        <dbReference type="EMBL" id="KAH3736180.1"/>
    </source>
</evidence>
<evidence type="ECO:0000256" key="8">
    <source>
        <dbReference type="ARBA" id="ARBA00023224"/>
    </source>
</evidence>
<protein>
    <recommendedName>
        <fullName evidence="10">G-protein coupled receptors family 1 profile domain-containing protein</fullName>
    </recommendedName>
</protein>
<accession>A0A9D4HV02</accession>
<evidence type="ECO:0000256" key="7">
    <source>
        <dbReference type="ARBA" id="ARBA00023170"/>
    </source>
</evidence>
<dbReference type="PROSITE" id="PS50262">
    <property type="entry name" value="G_PROTEIN_RECEP_F1_2"/>
    <property type="match status" value="1"/>
</dbReference>
<dbReference type="AlphaFoldDB" id="A0A9D4HV02"/>
<feature type="transmembrane region" description="Helical" evidence="9">
    <location>
        <begin position="49"/>
        <end position="69"/>
    </location>
</feature>
<keyword evidence="5" id="KW-0297">G-protein coupled receptor</keyword>
<keyword evidence="8" id="KW-0807">Transducer</keyword>
<organism evidence="11 12">
    <name type="scientific">Dreissena polymorpha</name>
    <name type="common">Zebra mussel</name>
    <name type="synonym">Mytilus polymorpha</name>
    <dbReference type="NCBI Taxonomy" id="45954"/>
    <lineage>
        <taxon>Eukaryota</taxon>
        <taxon>Metazoa</taxon>
        <taxon>Spiralia</taxon>
        <taxon>Lophotrochozoa</taxon>
        <taxon>Mollusca</taxon>
        <taxon>Bivalvia</taxon>
        <taxon>Autobranchia</taxon>
        <taxon>Heteroconchia</taxon>
        <taxon>Euheterodonta</taxon>
        <taxon>Imparidentia</taxon>
        <taxon>Neoheterodontei</taxon>
        <taxon>Myida</taxon>
        <taxon>Dreissenoidea</taxon>
        <taxon>Dreissenidae</taxon>
        <taxon>Dreissena</taxon>
    </lineage>
</organism>
<keyword evidence="12" id="KW-1185">Reference proteome</keyword>
<dbReference type="GO" id="GO:0005886">
    <property type="term" value="C:plasma membrane"/>
    <property type="evidence" value="ECO:0007669"/>
    <property type="project" value="UniProtKB-SubCell"/>
</dbReference>
<sequence>MHIMQWGSWLCISVASLFLTACICVFLNIVNITVNRWIFICYANAYDKIYNITSVNVLCIACWMIGFGVELPNFIGWGDHTFDEKTHQCSWDRHVDRSYTVLVSAGFIIVPLVLILYCNMSMIKRIWDVKRNIHGYKARWVSRES</sequence>
<evidence type="ECO:0000256" key="3">
    <source>
        <dbReference type="ARBA" id="ARBA00022692"/>
    </source>
</evidence>
<proteinExistence type="predicted"/>
<dbReference type="InterPro" id="IPR017452">
    <property type="entry name" value="GPCR_Rhodpsn_7TM"/>
</dbReference>
<dbReference type="PANTHER" id="PTHR24228">
    <property type="entry name" value="B2 BRADYKININ RECEPTOR/ANGIOTENSIN II RECEPTOR"/>
    <property type="match status" value="1"/>
</dbReference>
<evidence type="ECO:0000256" key="6">
    <source>
        <dbReference type="ARBA" id="ARBA00023136"/>
    </source>
</evidence>
<feature type="transmembrane region" description="Helical" evidence="9">
    <location>
        <begin position="6"/>
        <end position="29"/>
    </location>
</feature>
<dbReference type="Pfam" id="PF00001">
    <property type="entry name" value="7tm_1"/>
    <property type="match status" value="1"/>
</dbReference>
<keyword evidence="3 9" id="KW-0812">Transmembrane</keyword>
<reference evidence="11" key="1">
    <citation type="journal article" date="2019" name="bioRxiv">
        <title>The Genome of the Zebra Mussel, Dreissena polymorpha: A Resource for Invasive Species Research.</title>
        <authorList>
            <person name="McCartney M.A."/>
            <person name="Auch B."/>
            <person name="Kono T."/>
            <person name="Mallez S."/>
            <person name="Zhang Y."/>
            <person name="Obille A."/>
            <person name="Becker A."/>
            <person name="Abrahante J.E."/>
            <person name="Garbe J."/>
            <person name="Badalamenti J.P."/>
            <person name="Herman A."/>
            <person name="Mangelson H."/>
            <person name="Liachko I."/>
            <person name="Sullivan S."/>
            <person name="Sone E.D."/>
            <person name="Koren S."/>
            <person name="Silverstein K.A.T."/>
            <person name="Beckman K.B."/>
            <person name="Gohl D.M."/>
        </authorList>
    </citation>
    <scope>NUCLEOTIDE SEQUENCE</scope>
    <source>
        <strain evidence="11">Duluth1</strain>
        <tissue evidence="11">Whole animal</tissue>
    </source>
</reference>
<comment type="caution">
    <text evidence="11">The sequence shown here is derived from an EMBL/GenBank/DDBJ whole genome shotgun (WGS) entry which is preliminary data.</text>
</comment>
<dbReference type="InterPro" id="IPR000276">
    <property type="entry name" value="GPCR_Rhodpsn"/>
</dbReference>
<feature type="transmembrane region" description="Helical" evidence="9">
    <location>
        <begin position="99"/>
        <end position="118"/>
    </location>
</feature>
<dbReference type="Proteomes" id="UP000828390">
    <property type="component" value="Unassembled WGS sequence"/>
</dbReference>
<keyword evidence="7" id="KW-0675">Receptor</keyword>
<dbReference type="EMBL" id="JAIWYP010000011">
    <property type="protein sequence ID" value="KAH3736180.1"/>
    <property type="molecule type" value="Genomic_DNA"/>
</dbReference>
<dbReference type="Gene3D" id="1.20.1070.10">
    <property type="entry name" value="Rhodopsin 7-helix transmembrane proteins"/>
    <property type="match status" value="1"/>
</dbReference>
<evidence type="ECO:0000256" key="2">
    <source>
        <dbReference type="ARBA" id="ARBA00022475"/>
    </source>
</evidence>
<evidence type="ECO:0000259" key="10">
    <source>
        <dbReference type="PROSITE" id="PS50262"/>
    </source>
</evidence>
<keyword evidence="6 9" id="KW-0472">Membrane</keyword>
<dbReference type="PANTHER" id="PTHR24228:SF75">
    <property type="entry name" value="G-PROTEIN COUPLED RECEPTORS FAMILY 1 PROFILE DOMAIN-CONTAINING PROTEIN"/>
    <property type="match status" value="1"/>
</dbReference>
<name>A0A9D4HV02_DREPO</name>
<feature type="domain" description="G-protein coupled receptors family 1 profile" evidence="10">
    <location>
        <begin position="1"/>
        <end position="145"/>
    </location>
</feature>
<dbReference type="CDD" id="cd00637">
    <property type="entry name" value="7tm_classA_rhodopsin-like"/>
    <property type="match status" value="1"/>
</dbReference>